<gene>
    <name evidence="2" type="ORF">N0F65_006036</name>
</gene>
<feature type="transmembrane region" description="Helical" evidence="1">
    <location>
        <begin position="61"/>
        <end position="85"/>
    </location>
</feature>
<evidence type="ECO:0000313" key="2">
    <source>
        <dbReference type="EMBL" id="DBA01888.1"/>
    </source>
</evidence>
<keyword evidence="1" id="KW-0812">Transmembrane</keyword>
<proteinExistence type="predicted"/>
<evidence type="ECO:0008006" key="4">
    <source>
        <dbReference type="Google" id="ProtNLM"/>
    </source>
</evidence>
<feature type="transmembrane region" description="Helical" evidence="1">
    <location>
        <begin position="226"/>
        <end position="247"/>
    </location>
</feature>
<organism evidence="2 3">
    <name type="scientific">Lagenidium giganteum</name>
    <dbReference type="NCBI Taxonomy" id="4803"/>
    <lineage>
        <taxon>Eukaryota</taxon>
        <taxon>Sar</taxon>
        <taxon>Stramenopiles</taxon>
        <taxon>Oomycota</taxon>
        <taxon>Peronosporomycetes</taxon>
        <taxon>Pythiales</taxon>
        <taxon>Pythiaceae</taxon>
    </lineage>
</organism>
<evidence type="ECO:0000313" key="3">
    <source>
        <dbReference type="Proteomes" id="UP001146120"/>
    </source>
</evidence>
<name>A0AAV2Z3E3_9STRA</name>
<reference evidence="2" key="1">
    <citation type="submission" date="2022-11" db="EMBL/GenBank/DDBJ databases">
        <authorList>
            <person name="Morgan W.R."/>
            <person name="Tartar A."/>
        </authorList>
    </citation>
    <scope>NUCLEOTIDE SEQUENCE</scope>
    <source>
        <strain evidence="2">ARSEF 373</strain>
    </source>
</reference>
<keyword evidence="1" id="KW-0472">Membrane</keyword>
<protein>
    <recommendedName>
        <fullName evidence="4">Gustatory receptor</fullName>
    </recommendedName>
</protein>
<dbReference type="AlphaFoldDB" id="A0AAV2Z3E3"/>
<keyword evidence="1" id="KW-1133">Transmembrane helix</keyword>
<keyword evidence="3" id="KW-1185">Reference proteome</keyword>
<accession>A0AAV2Z3E3</accession>
<feature type="transmembrane region" description="Helical" evidence="1">
    <location>
        <begin position="149"/>
        <end position="171"/>
    </location>
</feature>
<feature type="transmembrane region" description="Helical" evidence="1">
    <location>
        <begin position="183"/>
        <end position="206"/>
    </location>
</feature>
<comment type="caution">
    <text evidence="2">The sequence shown here is derived from an EMBL/GenBank/DDBJ whole genome shotgun (WGS) entry which is preliminary data.</text>
</comment>
<reference evidence="2" key="2">
    <citation type="journal article" date="2023" name="Microbiol Resour">
        <title>Decontamination and Annotation of the Draft Genome Sequence of the Oomycete Lagenidium giganteum ARSEF 373.</title>
        <authorList>
            <person name="Morgan W.R."/>
            <person name="Tartar A."/>
        </authorList>
    </citation>
    <scope>NUCLEOTIDE SEQUENCE</scope>
    <source>
        <strain evidence="2">ARSEF 373</strain>
    </source>
</reference>
<feature type="transmembrane region" description="Helical" evidence="1">
    <location>
        <begin position="105"/>
        <end position="128"/>
    </location>
</feature>
<sequence>MKLMAKRFAQIVPGHDTDGEGQQPRAKNANNPALASFYQPKSIKMESICSKLRERSTWSDAVVIVMLVILNSLTGVAIAIAVNYIFTFGNFFSGRSPDQQSFAEFSSACMGLSTVFVSVSMLCLQATLQIEHEQSGSKFMTFVRCFIRLLRIVSPRLALSLVFAVTVSYTITIASPGMAKYKLHFYVGGWLMNTHLIGLSNIVKRLQHPALSVRPTSDGKRCLQKIFNHLLALAPVYLCAGAIHYISVHILHGHANTLACTLVGVFVKLLMQECAKHYVVTAESSDLKLSYVAVGLPTVLIDTQVRMVLLHASSGNPTTLSSWSAQGSALLSLFEIAARFGKIVLIRFGIRTHHRKVTKRLSETLSQMSASRRLSSCHDARGSQGSQVSLTRQNSMSPRHKSIFTRQAPATTIEEMKMEFVQWRHRTLHFHAAEIHAHMYAETMAIGCSMSLYYFFRCHAKYRLDCATALSSNEEWSLSLHRQAATLLVQITLQAVTDFVCCVMEIVNGIPHNGSRHLGKFIAALSINCAVINIVLSADLYVSGE</sequence>
<evidence type="ECO:0000256" key="1">
    <source>
        <dbReference type="SAM" id="Phobius"/>
    </source>
</evidence>
<dbReference type="Proteomes" id="UP001146120">
    <property type="component" value="Unassembled WGS sequence"/>
</dbReference>
<dbReference type="EMBL" id="DAKRPA010000040">
    <property type="protein sequence ID" value="DBA01888.1"/>
    <property type="molecule type" value="Genomic_DNA"/>
</dbReference>